<reference evidence="2 3" key="1">
    <citation type="submission" date="2024-02" db="EMBL/GenBank/DDBJ databases">
        <title>De novo assembly and annotation of 12 fungi associated with fruit tree decline syndrome in Ontario, Canada.</title>
        <authorList>
            <person name="Sulman M."/>
            <person name="Ellouze W."/>
            <person name="Ilyukhin E."/>
        </authorList>
    </citation>
    <scope>NUCLEOTIDE SEQUENCE [LARGE SCALE GENOMIC DNA]</scope>
    <source>
        <strain evidence="2 3">M97-236</strain>
    </source>
</reference>
<keyword evidence="3" id="KW-1185">Reference proteome</keyword>
<protein>
    <submittedName>
        <fullName evidence="2">Uncharacterized protein</fullName>
    </submittedName>
</protein>
<comment type="caution">
    <text evidence="2">The sequence shown here is derived from an EMBL/GenBank/DDBJ whole genome shotgun (WGS) entry which is preliminary data.</text>
</comment>
<evidence type="ECO:0000313" key="3">
    <source>
        <dbReference type="Proteomes" id="UP001521222"/>
    </source>
</evidence>
<feature type="region of interest" description="Disordered" evidence="1">
    <location>
        <begin position="572"/>
        <end position="597"/>
    </location>
</feature>
<dbReference type="Proteomes" id="UP001521222">
    <property type="component" value="Unassembled WGS sequence"/>
</dbReference>
<name>A0ABR3RCZ5_9PLEO</name>
<evidence type="ECO:0000256" key="1">
    <source>
        <dbReference type="SAM" id="MobiDB-lite"/>
    </source>
</evidence>
<feature type="compositionally biased region" description="Basic and acidic residues" evidence="1">
    <location>
        <begin position="746"/>
        <end position="762"/>
    </location>
</feature>
<feature type="region of interest" description="Disordered" evidence="1">
    <location>
        <begin position="737"/>
        <end position="779"/>
    </location>
</feature>
<feature type="compositionally biased region" description="Polar residues" evidence="1">
    <location>
        <begin position="572"/>
        <end position="591"/>
    </location>
</feature>
<gene>
    <name evidence="2" type="ORF">SLS59_005009</name>
</gene>
<accession>A0ABR3RCZ5</accession>
<feature type="region of interest" description="Disordered" evidence="1">
    <location>
        <begin position="383"/>
        <end position="403"/>
    </location>
</feature>
<dbReference type="EMBL" id="JAKIXB020000014">
    <property type="protein sequence ID" value="KAL1602319.1"/>
    <property type="molecule type" value="Genomic_DNA"/>
</dbReference>
<dbReference type="PANTHER" id="PTHR23159">
    <property type="entry name" value="CENTROSOMAL PROTEIN 2"/>
    <property type="match status" value="1"/>
</dbReference>
<evidence type="ECO:0000313" key="2">
    <source>
        <dbReference type="EMBL" id="KAL1602319.1"/>
    </source>
</evidence>
<dbReference type="Gene3D" id="1.10.287.1490">
    <property type="match status" value="1"/>
</dbReference>
<organism evidence="2 3">
    <name type="scientific">Nothophoma quercina</name>
    <dbReference type="NCBI Taxonomy" id="749835"/>
    <lineage>
        <taxon>Eukaryota</taxon>
        <taxon>Fungi</taxon>
        <taxon>Dikarya</taxon>
        <taxon>Ascomycota</taxon>
        <taxon>Pezizomycotina</taxon>
        <taxon>Dothideomycetes</taxon>
        <taxon>Pleosporomycetidae</taxon>
        <taxon>Pleosporales</taxon>
        <taxon>Pleosporineae</taxon>
        <taxon>Didymellaceae</taxon>
        <taxon>Nothophoma</taxon>
    </lineage>
</organism>
<dbReference type="PANTHER" id="PTHR23159:SF31">
    <property type="entry name" value="CENTROSOME-ASSOCIATED PROTEIN CEP250 ISOFORM X1"/>
    <property type="match status" value="1"/>
</dbReference>
<sequence length="951" mass="105368">MSESNPFTFNGLNVPGLPFSETSLRSELARSKQSNASLHREIQDLKDANGLARALAAAKKGVQEAQREVKRAQIAERVAREALTSVNDTRRMEEEERNKLESSEDVEMLRKQLVESRTLNGNLHDELETCKDDLANVRRRLDEANQTFDDRLRTELEEVTKTIVELQKQLYEATDQIGGVATDYSSYDDALQDYKKDFEETFHAELEEAKKSKETLEIELQQVSARLRDARTDLQRLEEHTGEAAKEVEALRKRNAELEKTLEFQKNIEIELSETNESLAIDLNTKKAERNALADDRNDLEVQLAEVMLALKDSRESEAEAHNELEQLKAETELAVNEISEHVMGLQADIDTNARFHSDHEHTVAVKDARIEHLEHEIEALKEELENRPTYTSNNQDVDRPAARRNISMLSQKSISEELEGLSDADFEEDVSVDAHSDFEEPANSFVDLQLSNVREIVSLVPQKAPAPALTVSVNDAVFTMPERRDSGHDYSPISDISSIDPIQPAAPRLTLHDSIVADLQPFQSAAPTCSLFHNAVGCISPTEPIAVPLAHSVIHPALDYAPVDTISMPSKSPAPTLSLSEHTVQSSSPSEPKLTPLRLSSISSSLDCAPIERVNHPAELTALTLSLSDLTLRSVRPSEPRLAPLYLSSVDDILDYNPIEPVISVAATVNKASELSMCLHETLSYPPVEPSTLNLHAAPEHQTLSIHLTEDAGFNIDPVDGSIIIKRYRTNPVEFKFHHMASKSTRKDKGDRKNKQSRGSDRSSQSPVPTHELTIDPERRVSVANSDSTILIPLKRSPIDSVLGLSKLSDPDTLDQLSAQWPVADGEPLKKTMTAYTPRATPAAAPVTAEGKGSFSFFHWLWHPVLVPLIAYCWVLSSKLSAWESANGVGFGEGYGGAMDRHDSYGNYILLHMVARMLPQNLLSADSPLPFKAVEVITSTKSAVGPMPAY</sequence>
<proteinExistence type="predicted"/>